<sequence>MQPAQERCLHPASSFTEVASRCQKLLDTRGSDSELSEALKRLGLRLPTTAKGELVFPANLKQELTLLASADRPQQAQSDDTAGSQLTAGDFGAAISRLPPAAAADPLRTGSRLQSSEADNLTADTLASSELVRESAHERHHVDLEPCLAAFAAHSCRNWPDQSKLRPHIKSWPAKYLFNIEFEQAALIVVWALGQQKYFHAIALKESIPPRQTEVQASWDLHRVYSTMPELKCAGES</sequence>
<accession>A0AAW1P9C0</accession>
<dbReference type="EMBL" id="JALJOQ010000048">
    <property type="protein sequence ID" value="KAK9804657.1"/>
    <property type="molecule type" value="Genomic_DNA"/>
</dbReference>
<proteinExistence type="predicted"/>
<keyword evidence="2" id="KW-1185">Reference proteome</keyword>
<dbReference type="AlphaFoldDB" id="A0AAW1P9C0"/>
<gene>
    <name evidence="1" type="ORF">WJX73_005737</name>
</gene>
<organism evidence="1 2">
    <name type="scientific">Symbiochloris irregularis</name>
    <dbReference type="NCBI Taxonomy" id="706552"/>
    <lineage>
        <taxon>Eukaryota</taxon>
        <taxon>Viridiplantae</taxon>
        <taxon>Chlorophyta</taxon>
        <taxon>core chlorophytes</taxon>
        <taxon>Trebouxiophyceae</taxon>
        <taxon>Trebouxiales</taxon>
        <taxon>Trebouxiaceae</taxon>
        <taxon>Symbiochloris</taxon>
    </lineage>
</organism>
<protein>
    <submittedName>
        <fullName evidence="1">Uncharacterized protein</fullName>
    </submittedName>
</protein>
<evidence type="ECO:0000313" key="1">
    <source>
        <dbReference type="EMBL" id="KAK9804657.1"/>
    </source>
</evidence>
<evidence type="ECO:0000313" key="2">
    <source>
        <dbReference type="Proteomes" id="UP001465755"/>
    </source>
</evidence>
<name>A0AAW1P9C0_9CHLO</name>
<reference evidence="1 2" key="1">
    <citation type="journal article" date="2024" name="Nat. Commun.">
        <title>Phylogenomics reveals the evolutionary origins of lichenization in chlorophyte algae.</title>
        <authorList>
            <person name="Puginier C."/>
            <person name="Libourel C."/>
            <person name="Otte J."/>
            <person name="Skaloud P."/>
            <person name="Haon M."/>
            <person name="Grisel S."/>
            <person name="Petersen M."/>
            <person name="Berrin J.G."/>
            <person name="Delaux P.M."/>
            <person name="Dal Grande F."/>
            <person name="Keller J."/>
        </authorList>
    </citation>
    <scope>NUCLEOTIDE SEQUENCE [LARGE SCALE GENOMIC DNA]</scope>
    <source>
        <strain evidence="1 2">SAG 2036</strain>
    </source>
</reference>
<comment type="caution">
    <text evidence="1">The sequence shown here is derived from an EMBL/GenBank/DDBJ whole genome shotgun (WGS) entry which is preliminary data.</text>
</comment>
<dbReference type="Proteomes" id="UP001465755">
    <property type="component" value="Unassembled WGS sequence"/>
</dbReference>